<feature type="transmembrane region" description="Helical" evidence="5">
    <location>
        <begin position="63"/>
        <end position="87"/>
    </location>
</feature>
<gene>
    <name evidence="7" type="ORF">R2Q92_11800</name>
</gene>
<feature type="domain" description="Integral membrane bound transporter" evidence="6">
    <location>
        <begin position="189"/>
        <end position="303"/>
    </location>
</feature>
<keyword evidence="2 5" id="KW-0812">Transmembrane</keyword>
<dbReference type="InterPro" id="IPR049453">
    <property type="entry name" value="Memb_transporter_dom"/>
</dbReference>
<reference evidence="7 8" key="1">
    <citation type="submission" date="2023-10" db="EMBL/GenBank/DDBJ databases">
        <title>Microbacterium xanthum sp. nov., isolated from seaweed.</title>
        <authorList>
            <person name="Lee S.D."/>
        </authorList>
    </citation>
    <scope>NUCLEOTIDE SEQUENCE [LARGE SCALE GENOMIC DNA]</scope>
    <source>
        <strain evidence="7 8">KCTC 19124</strain>
    </source>
</reference>
<evidence type="ECO:0000256" key="5">
    <source>
        <dbReference type="SAM" id="Phobius"/>
    </source>
</evidence>
<evidence type="ECO:0000256" key="2">
    <source>
        <dbReference type="ARBA" id="ARBA00022692"/>
    </source>
</evidence>
<feature type="transmembrane region" description="Helical" evidence="5">
    <location>
        <begin position="99"/>
        <end position="121"/>
    </location>
</feature>
<feature type="transmembrane region" description="Helical" evidence="5">
    <location>
        <begin position="266"/>
        <end position="283"/>
    </location>
</feature>
<protein>
    <submittedName>
        <fullName evidence="7">FUSC family protein</fullName>
    </submittedName>
</protein>
<dbReference type="EMBL" id="JAWJYN010000002">
    <property type="protein sequence ID" value="MDZ8162517.1"/>
    <property type="molecule type" value="Genomic_DNA"/>
</dbReference>
<comment type="caution">
    <text evidence="7">The sequence shown here is derived from an EMBL/GenBank/DDBJ whole genome shotgun (WGS) entry which is preliminary data.</text>
</comment>
<proteinExistence type="predicted"/>
<comment type="subcellular location">
    <subcellularLocation>
        <location evidence="1">Membrane</location>
        <topology evidence="1">Multi-pass membrane protein</topology>
    </subcellularLocation>
</comment>
<evidence type="ECO:0000256" key="3">
    <source>
        <dbReference type="ARBA" id="ARBA00022989"/>
    </source>
</evidence>
<evidence type="ECO:0000256" key="1">
    <source>
        <dbReference type="ARBA" id="ARBA00004141"/>
    </source>
</evidence>
<feature type="transmembrane region" description="Helical" evidence="5">
    <location>
        <begin position="226"/>
        <end position="254"/>
    </location>
</feature>
<feature type="transmembrane region" description="Helical" evidence="5">
    <location>
        <begin position="295"/>
        <end position="315"/>
    </location>
</feature>
<evidence type="ECO:0000256" key="4">
    <source>
        <dbReference type="ARBA" id="ARBA00023136"/>
    </source>
</evidence>
<feature type="transmembrane region" description="Helical" evidence="5">
    <location>
        <begin position="172"/>
        <end position="191"/>
    </location>
</feature>
<name>A0ABU5N8V3_9MICO</name>
<accession>A0ABU5N8V3</accession>
<keyword evidence="4 5" id="KW-0472">Membrane</keyword>
<evidence type="ECO:0000259" key="6">
    <source>
        <dbReference type="Pfam" id="PF13515"/>
    </source>
</evidence>
<sequence length="325" mass="32574">MAAPISPARLSLLVAVVLAPLVVVAATPLTGTLGPTVLAAIATAGSLRRGAPAMWRMAASSTIVALLAALIPTTGPALPVLGTALVVLTSLATSALPRVGLTSSGGMVVTIGALLVINPVVTPADAAGPWAAALVITLVVGATSAWIAGILSAALRGRTLPEPDLPTPTIPYSILLAVLAGSFTLVCLLVFPDSNAWWTVLTIAIVLQPTRDRLWSKLGARLLGTLVGGGVAAILGLVLPPAIAPAILGLLALAANVVLTVRGAPYWQSATAVTITVVMLTFDRGDLLQGDLQRILFTASAAGATALAVVLLDVLPGARSTPRAG</sequence>
<dbReference type="Pfam" id="PF13515">
    <property type="entry name" value="FUSC_2"/>
    <property type="match status" value="1"/>
</dbReference>
<evidence type="ECO:0000313" key="8">
    <source>
        <dbReference type="Proteomes" id="UP001291912"/>
    </source>
</evidence>
<keyword evidence="3 5" id="KW-1133">Transmembrane helix</keyword>
<dbReference type="Proteomes" id="UP001291912">
    <property type="component" value="Unassembled WGS sequence"/>
</dbReference>
<evidence type="ECO:0000313" key="7">
    <source>
        <dbReference type="EMBL" id="MDZ8162517.1"/>
    </source>
</evidence>
<dbReference type="RefSeq" id="WP_194424971.1">
    <property type="nucleotide sequence ID" value="NZ_BAAAPT010000002.1"/>
</dbReference>
<keyword evidence="8" id="KW-1185">Reference proteome</keyword>
<feature type="transmembrane region" description="Helical" evidence="5">
    <location>
        <begin position="127"/>
        <end position="151"/>
    </location>
</feature>
<organism evidence="7 8">
    <name type="scientific">Microbacterium aquimaris</name>
    <dbReference type="NCBI Taxonomy" id="459816"/>
    <lineage>
        <taxon>Bacteria</taxon>
        <taxon>Bacillati</taxon>
        <taxon>Actinomycetota</taxon>
        <taxon>Actinomycetes</taxon>
        <taxon>Micrococcales</taxon>
        <taxon>Microbacteriaceae</taxon>
        <taxon>Microbacterium</taxon>
    </lineage>
</organism>